<reference evidence="1 2" key="1">
    <citation type="journal article" date="2023" name="G3 (Bethesda)">
        <title>A chromosome-length genome assembly and annotation of blackberry (Rubus argutus, cv. 'Hillquist').</title>
        <authorList>
            <person name="Bruna T."/>
            <person name="Aryal R."/>
            <person name="Dudchenko O."/>
            <person name="Sargent D.J."/>
            <person name="Mead D."/>
            <person name="Buti M."/>
            <person name="Cavallini A."/>
            <person name="Hytonen T."/>
            <person name="Andres J."/>
            <person name="Pham M."/>
            <person name="Weisz D."/>
            <person name="Mascagni F."/>
            <person name="Usai G."/>
            <person name="Natali L."/>
            <person name="Bassil N."/>
            <person name="Fernandez G.E."/>
            <person name="Lomsadze A."/>
            <person name="Armour M."/>
            <person name="Olukolu B."/>
            <person name="Poorten T."/>
            <person name="Britton C."/>
            <person name="Davik J."/>
            <person name="Ashrafi H."/>
            <person name="Aiden E.L."/>
            <person name="Borodovsky M."/>
            <person name="Worthington M."/>
        </authorList>
    </citation>
    <scope>NUCLEOTIDE SEQUENCE [LARGE SCALE GENOMIC DNA]</scope>
    <source>
        <strain evidence="1">PI 553951</strain>
    </source>
</reference>
<comment type="caution">
    <text evidence="1">The sequence shown here is derived from an EMBL/GenBank/DDBJ whole genome shotgun (WGS) entry which is preliminary data.</text>
</comment>
<protein>
    <submittedName>
        <fullName evidence="1">Uncharacterized protein</fullName>
    </submittedName>
</protein>
<dbReference type="EMBL" id="JBEDUW010000001">
    <property type="protein sequence ID" value="KAK9950148.1"/>
    <property type="molecule type" value="Genomic_DNA"/>
</dbReference>
<dbReference type="AlphaFoldDB" id="A0AAW1YN98"/>
<organism evidence="1 2">
    <name type="scientific">Rubus argutus</name>
    <name type="common">Southern blackberry</name>
    <dbReference type="NCBI Taxonomy" id="59490"/>
    <lineage>
        <taxon>Eukaryota</taxon>
        <taxon>Viridiplantae</taxon>
        <taxon>Streptophyta</taxon>
        <taxon>Embryophyta</taxon>
        <taxon>Tracheophyta</taxon>
        <taxon>Spermatophyta</taxon>
        <taxon>Magnoliopsida</taxon>
        <taxon>eudicotyledons</taxon>
        <taxon>Gunneridae</taxon>
        <taxon>Pentapetalae</taxon>
        <taxon>rosids</taxon>
        <taxon>fabids</taxon>
        <taxon>Rosales</taxon>
        <taxon>Rosaceae</taxon>
        <taxon>Rosoideae</taxon>
        <taxon>Rosoideae incertae sedis</taxon>
        <taxon>Rubus</taxon>
    </lineage>
</organism>
<keyword evidence="2" id="KW-1185">Reference proteome</keyword>
<sequence>MGDHHEWRKIGFPTLISHTGDQNLFNMLNKDSNWEAIQQMECGDSSRVSGDGSRSEWWWRLMARGSGGNDNTVGGGSDCRGRWGVDTDVSLSVASA</sequence>
<accession>A0AAW1YN98</accession>
<evidence type="ECO:0000313" key="1">
    <source>
        <dbReference type="EMBL" id="KAK9950148.1"/>
    </source>
</evidence>
<name>A0AAW1YN98_RUBAR</name>
<proteinExistence type="predicted"/>
<dbReference type="Proteomes" id="UP001457282">
    <property type="component" value="Unassembled WGS sequence"/>
</dbReference>
<gene>
    <name evidence="1" type="ORF">M0R45_005650</name>
</gene>
<evidence type="ECO:0000313" key="2">
    <source>
        <dbReference type="Proteomes" id="UP001457282"/>
    </source>
</evidence>